<proteinExistence type="predicted"/>
<dbReference type="EMBL" id="JACGWM010000003">
    <property type="protein sequence ID" value="KAL0383016.1"/>
    <property type="molecule type" value="Genomic_DNA"/>
</dbReference>
<dbReference type="AlphaFoldDB" id="A0AAW2RS50"/>
<comment type="caution">
    <text evidence="1">The sequence shown here is derived from an EMBL/GenBank/DDBJ whole genome shotgun (WGS) entry which is preliminary data.</text>
</comment>
<gene>
    <name evidence="1" type="ORF">Scaly_0588900</name>
</gene>
<dbReference type="PANTHER" id="PTHR37610:SF40">
    <property type="entry name" value="OS01G0909600 PROTEIN"/>
    <property type="match status" value="1"/>
</dbReference>
<sequence>MLSTKLKLGFIDGSFPRPAVRSKKCEQWRRVDLMATSWLWNSISKDLVEAFMYASTSRELWLELQESERSQVLMMDPLPDVEKAYSMIFSVEKQRSVNLGIADSHDQSSKRVLVKGSVHKRLCVETRGGRRVGFLGFGLFGSGTRHVG</sequence>
<evidence type="ECO:0000313" key="1">
    <source>
        <dbReference type="EMBL" id="KAL0383016.1"/>
    </source>
</evidence>
<reference evidence="1" key="2">
    <citation type="journal article" date="2024" name="Plant">
        <title>Genomic evolution and insights into agronomic trait innovations of Sesamum species.</title>
        <authorList>
            <person name="Miao H."/>
            <person name="Wang L."/>
            <person name="Qu L."/>
            <person name="Liu H."/>
            <person name="Sun Y."/>
            <person name="Le M."/>
            <person name="Wang Q."/>
            <person name="Wei S."/>
            <person name="Zheng Y."/>
            <person name="Lin W."/>
            <person name="Duan Y."/>
            <person name="Cao H."/>
            <person name="Xiong S."/>
            <person name="Wang X."/>
            <person name="Wei L."/>
            <person name="Li C."/>
            <person name="Ma Q."/>
            <person name="Ju M."/>
            <person name="Zhao R."/>
            <person name="Li G."/>
            <person name="Mu C."/>
            <person name="Tian Q."/>
            <person name="Mei H."/>
            <person name="Zhang T."/>
            <person name="Gao T."/>
            <person name="Zhang H."/>
        </authorList>
    </citation>
    <scope>NUCLEOTIDE SEQUENCE</scope>
    <source>
        <strain evidence="1">KEN8</strain>
    </source>
</reference>
<accession>A0AAW2RS50</accession>
<dbReference type="PANTHER" id="PTHR37610">
    <property type="entry name" value="CCHC-TYPE DOMAIN-CONTAINING PROTEIN"/>
    <property type="match status" value="1"/>
</dbReference>
<reference evidence="1" key="1">
    <citation type="submission" date="2020-06" db="EMBL/GenBank/DDBJ databases">
        <authorList>
            <person name="Li T."/>
            <person name="Hu X."/>
            <person name="Zhang T."/>
            <person name="Song X."/>
            <person name="Zhang H."/>
            <person name="Dai N."/>
            <person name="Sheng W."/>
            <person name="Hou X."/>
            <person name="Wei L."/>
        </authorList>
    </citation>
    <scope>NUCLEOTIDE SEQUENCE</scope>
    <source>
        <strain evidence="1">KEN8</strain>
        <tissue evidence="1">Leaf</tissue>
    </source>
</reference>
<protein>
    <submittedName>
        <fullName evidence="1">Uncharacterized protein</fullName>
    </submittedName>
</protein>
<name>A0AAW2RS50_9LAMI</name>
<organism evidence="1">
    <name type="scientific">Sesamum calycinum</name>
    <dbReference type="NCBI Taxonomy" id="2727403"/>
    <lineage>
        <taxon>Eukaryota</taxon>
        <taxon>Viridiplantae</taxon>
        <taxon>Streptophyta</taxon>
        <taxon>Embryophyta</taxon>
        <taxon>Tracheophyta</taxon>
        <taxon>Spermatophyta</taxon>
        <taxon>Magnoliopsida</taxon>
        <taxon>eudicotyledons</taxon>
        <taxon>Gunneridae</taxon>
        <taxon>Pentapetalae</taxon>
        <taxon>asterids</taxon>
        <taxon>lamiids</taxon>
        <taxon>Lamiales</taxon>
        <taxon>Pedaliaceae</taxon>
        <taxon>Sesamum</taxon>
    </lineage>
</organism>